<dbReference type="RefSeq" id="WP_207334576.1">
    <property type="nucleotide sequence ID" value="NZ_JAFMYU010000004.1"/>
</dbReference>
<dbReference type="PANTHER" id="PTHR24421:SF10">
    <property type="entry name" value="NITRATE_NITRITE SENSOR PROTEIN NARQ"/>
    <property type="match status" value="1"/>
</dbReference>
<keyword evidence="8" id="KW-0902">Two-component regulatory system</keyword>
<evidence type="ECO:0000259" key="12">
    <source>
        <dbReference type="Pfam" id="PF02518"/>
    </source>
</evidence>
<keyword evidence="17" id="KW-1185">Reference proteome</keyword>
<dbReference type="Gene3D" id="2.60.40.2380">
    <property type="match status" value="1"/>
</dbReference>
<evidence type="ECO:0000256" key="11">
    <source>
        <dbReference type="SAM" id="SignalP"/>
    </source>
</evidence>
<keyword evidence="6" id="KW-0418">Kinase</keyword>
<dbReference type="InterPro" id="IPR003594">
    <property type="entry name" value="HATPase_dom"/>
</dbReference>
<feature type="domain" description="Signal transduction histidine kinase subgroup 3 dimerisation and phosphoacceptor" evidence="15">
    <location>
        <begin position="427"/>
        <end position="491"/>
    </location>
</feature>
<accession>A0A939JYQ0</accession>
<keyword evidence="9" id="KW-0175">Coiled coil</keyword>
<feature type="transmembrane region" description="Helical" evidence="10">
    <location>
        <begin position="184"/>
        <end position="206"/>
    </location>
</feature>
<dbReference type="EMBL" id="JAFMYU010000004">
    <property type="protein sequence ID" value="MBO0930608.1"/>
    <property type="molecule type" value="Genomic_DNA"/>
</dbReference>
<feature type="transmembrane region" description="Helical" evidence="10">
    <location>
        <begin position="342"/>
        <end position="365"/>
    </location>
</feature>
<evidence type="ECO:0000256" key="1">
    <source>
        <dbReference type="ARBA" id="ARBA00000085"/>
    </source>
</evidence>
<evidence type="ECO:0000256" key="10">
    <source>
        <dbReference type="SAM" id="Phobius"/>
    </source>
</evidence>
<name>A0A939JYQ0_9BACT</name>
<dbReference type="Pfam" id="PF07696">
    <property type="entry name" value="7TMR-DISMED2"/>
    <property type="match status" value="1"/>
</dbReference>
<evidence type="ECO:0000256" key="9">
    <source>
        <dbReference type="SAM" id="Coils"/>
    </source>
</evidence>
<dbReference type="Pfam" id="PF07695">
    <property type="entry name" value="7TMR-DISM_7TM"/>
    <property type="match status" value="1"/>
</dbReference>
<dbReference type="EC" id="2.7.13.3" evidence="2"/>
<dbReference type="GO" id="GO:0046983">
    <property type="term" value="F:protein dimerization activity"/>
    <property type="evidence" value="ECO:0007669"/>
    <property type="project" value="InterPro"/>
</dbReference>
<dbReference type="GO" id="GO:0016020">
    <property type="term" value="C:membrane"/>
    <property type="evidence" value="ECO:0007669"/>
    <property type="project" value="InterPro"/>
</dbReference>
<evidence type="ECO:0000259" key="15">
    <source>
        <dbReference type="Pfam" id="PF07730"/>
    </source>
</evidence>
<feature type="transmembrane region" description="Helical" evidence="10">
    <location>
        <begin position="281"/>
        <end position="299"/>
    </location>
</feature>
<keyword evidence="10" id="KW-0472">Membrane</keyword>
<evidence type="ECO:0000256" key="8">
    <source>
        <dbReference type="ARBA" id="ARBA00023012"/>
    </source>
</evidence>
<comment type="caution">
    <text evidence="16">The sequence shown here is derived from an EMBL/GenBank/DDBJ whole genome shotgun (WGS) entry which is preliminary data.</text>
</comment>
<evidence type="ECO:0000256" key="6">
    <source>
        <dbReference type="ARBA" id="ARBA00022777"/>
    </source>
</evidence>
<evidence type="ECO:0000256" key="7">
    <source>
        <dbReference type="ARBA" id="ARBA00022840"/>
    </source>
</evidence>
<keyword evidence="11" id="KW-0732">Signal</keyword>
<feature type="transmembrane region" description="Helical" evidence="10">
    <location>
        <begin position="377"/>
        <end position="397"/>
    </location>
</feature>
<comment type="catalytic activity">
    <reaction evidence="1">
        <text>ATP + protein L-histidine = ADP + protein N-phospho-L-histidine.</text>
        <dbReference type="EC" id="2.7.13.3"/>
    </reaction>
</comment>
<reference evidence="16 17" key="1">
    <citation type="submission" date="2021-03" db="EMBL/GenBank/DDBJ databases">
        <title>Fibrella sp. HMF5036 genome sequencing and assembly.</title>
        <authorList>
            <person name="Kang H."/>
            <person name="Kim H."/>
            <person name="Bae S."/>
            <person name="Joh K."/>
        </authorList>
    </citation>
    <scope>NUCLEOTIDE SEQUENCE [LARGE SCALE GENOMIC DNA]</scope>
    <source>
        <strain evidence="16 17">HMF5036</strain>
    </source>
</reference>
<dbReference type="GO" id="GO:0005524">
    <property type="term" value="F:ATP binding"/>
    <property type="evidence" value="ECO:0007669"/>
    <property type="project" value="UniProtKB-KW"/>
</dbReference>
<dbReference type="GO" id="GO:0000155">
    <property type="term" value="F:phosphorelay sensor kinase activity"/>
    <property type="evidence" value="ECO:0007669"/>
    <property type="project" value="InterPro"/>
</dbReference>
<gene>
    <name evidence="16" type="ORF">J2I48_06360</name>
</gene>
<protein>
    <recommendedName>
        <fullName evidence="2">histidine kinase</fullName>
        <ecNumber evidence="2">2.7.13.3</ecNumber>
    </recommendedName>
</protein>
<keyword evidence="7" id="KW-0067">ATP-binding</keyword>
<dbReference type="InterPro" id="IPR050482">
    <property type="entry name" value="Sensor_HK_TwoCompSys"/>
</dbReference>
<evidence type="ECO:0000256" key="4">
    <source>
        <dbReference type="ARBA" id="ARBA00022679"/>
    </source>
</evidence>
<dbReference type="PANTHER" id="PTHR24421">
    <property type="entry name" value="NITRATE/NITRITE SENSOR PROTEIN NARX-RELATED"/>
    <property type="match status" value="1"/>
</dbReference>
<dbReference type="Proteomes" id="UP000664795">
    <property type="component" value="Unassembled WGS sequence"/>
</dbReference>
<sequence length="637" mass="71476">MKSGWLLCWLLPLALTGMAQTVLPLPADFEQVTIEKPFLYQLVQPPARLGAAGELPADLAYWQSVGSINYGRGSATGWARFSVRSEQDRTYWLELTTHFMDSVAVWVQSERGPLQRVGGPAMHRDQATPLAPVNHHYFLYALPLPAHQTTTVWVRGWVIPGDALKFGVRLYTPNRFLAQQQRDLWGWAMYVGVVLAILGGVVIAFVFSQRTIYLLYAAYVVCLSAYALLNDGWGAFLPNSLAWFDQITTIVHWLNLGFGAFVMFSRRFLVVSVGTRKSLIFRWPEGLPMVVICGLIFWVEQAHRSDNELLARTLYVVGFVCFGGYAYIWYRYLADAFSRQSKLVWLLIGAVSAVLGFFAINAVLINFGLIQNPLPDMVSLRIALLVEFGILSAGWLYRRKLMQQARQQLEIQNHQLQLDVIQTQEAERQRIAADLHDDLGGTLATLRRRLTDISQRTTDTNTQRAFADAEPLIQKSSDDLRRISHNLMPPEFARLGLAPALAQLVRQQPPQPTQFSFVLSGQETRLPLDLELNAYRIVSELIQNIHKHAQAQRAAVQVLYQADKVTITVEDDGLGNRSVTKPTHSTGIGLKNSSLRAEYIGATLWRDVSEAGTLVVLDIPYPSPLYAARTSLPNSPN</sequence>
<feature type="transmembrane region" description="Helical" evidence="10">
    <location>
        <begin position="311"/>
        <end position="330"/>
    </location>
</feature>
<dbReference type="Gene3D" id="1.20.5.1930">
    <property type="match status" value="1"/>
</dbReference>
<proteinExistence type="predicted"/>
<feature type="domain" description="7TM-DISM receptor extracellular" evidence="14">
    <location>
        <begin position="65"/>
        <end position="155"/>
    </location>
</feature>
<dbReference type="InterPro" id="IPR011712">
    <property type="entry name" value="Sig_transdc_His_kin_sub3_dim/P"/>
</dbReference>
<dbReference type="SUPFAM" id="SSF55874">
    <property type="entry name" value="ATPase domain of HSP90 chaperone/DNA topoisomerase II/histidine kinase"/>
    <property type="match status" value="1"/>
</dbReference>
<feature type="coiled-coil region" evidence="9">
    <location>
        <begin position="399"/>
        <end position="426"/>
    </location>
</feature>
<evidence type="ECO:0000256" key="5">
    <source>
        <dbReference type="ARBA" id="ARBA00022741"/>
    </source>
</evidence>
<feature type="chain" id="PRO_5037497407" description="histidine kinase" evidence="11">
    <location>
        <begin position="20"/>
        <end position="637"/>
    </location>
</feature>
<keyword evidence="4" id="KW-0808">Transferase</keyword>
<feature type="signal peptide" evidence="11">
    <location>
        <begin position="1"/>
        <end position="19"/>
    </location>
</feature>
<dbReference type="CDD" id="cd16917">
    <property type="entry name" value="HATPase_UhpB-NarQ-NarX-like"/>
    <property type="match status" value="1"/>
</dbReference>
<dbReference type="InterPro" id="IPR011623">
    <property type="entry name" value="7TMR_DISM_rcpt_extracell_dom1"/>
</dbReference>
<dbReference type="InterPro" id="IPR011622">
    <property type="entry name" value="7TMR_DISM_rcpt_extracell_dom2"/>
</dbReference>
<organism evidence="16 17">
    <name type="scientific">Fibrella aquatilis</name>
    <dbReference type="NCBI Taxonomy" id="2817059"/>
    <lineage>
        <taxon>Bacteria</taxon>
        <taxon>Pseudomonadati</taxon>
        <taxon>Bacteroidota</taxon>
        <taxon>Cytophagia</taxon>
        <taxon>Cytophagales</taxon>
        <taxon>Spirosomataceae</taxon>
        <taxon>Fibrella</taxon>
    </lineage>
</organism>
<dbReference type="InterPro" id="IPR036890">
    <property type="entry name" value="HATPase_C_sf"/>
</dbReference>
<evidence type="ECO:0000256" key="3">
    <source>
        <dbReference type="ARBA" id="ARBA00022553"/>
    </source>
</evidence>
<evidence type="ECO:0000259" key="14">
    <source>
        <dbReference type="Pfam" id="PF07696"/>
    </source>
</evidence>
<feature type="domain" description="Histidine kinase/HSP90-like ATPase" evidence="12">
    <location>
        <begin position="533"/>
        <end position="621"/>
    </location>
</feature>
<evidence type="ECO:0000256" key="2">
    <source>
        <dbReference type="ARBA" id="ARBA00012438"/>
    </source>
</evidence>
<evidence type="ECO:0000313" key="16">
    <source>
        <dbReference type="EMBL" id="MBO0930608.1"/>
    </source>
</evidence>
<keyword evidence="5" id="KW-0547">Nucleotide-binding</keyword>
<dbReference type="Pfam" id="PF07730">
    <property type="entry name" value="HisKA_3"/>
    <property type="match status" value="1"/>
</dbReference>
<feature type="domain" description="7TM-DISM receptor extracellular" evidence="13">
    <location>
        <begin position="187"/>
        <end position="394"/>
    </location>
</feature>
<keyword evidence="10" id="KW-0812">Transmembrane</keyword>
<dbReference type="Pfam" id="PF02518">
    <property type="entry name" value="HATPase_c"/>
    <property type="match status" value="1"/>
</dbReference>
<feature type="transmembrane region" description="Helical" evidence="10">
    <location>
        <begin position="250"/>
        <end position="269"/>
    </location>
</feature>
<keyword evidence="3" id="KW-0597">Phosphoprotein</keyword>
<evidence type="ECO:0000259" key="13">
    <source>
        <dbReference type="Pfam" id="PF07695"/>
    </source>
</evidence>
<dbReference type="AlphaFoldDB" id="A0A939JYQ0"/>
<dbReference type="Gene3D" id="3.30.565.10">
    <property type="entry name" value="Histidine kinase-like ATPase, C-terminal domain"/>
    <property type="match status" value="1"/>
</dbReference>
<feature type="transmembrane region" description="Helical" evidence="10">
    <location>
        <begin position="213"/>
        <end position="230"/>
    </location>
</feature>
<keyword evidence="10" id="KW-1133">Transmembrane helix</keyword>
<evidence type="ECO:0000313" key="17">
    <source>
        <dbReference type="Proteomes" id="UP000664795"/>
    </source>
</evidence>